<reference evidence="2" key="1">
    <citation type="journal article" date="2020" name="Fungal Divers.">
        <title>Resolving the Mortierellaceae phylogeny through synthesis of multi-gene phylogenetics and phylogenomics.</title>
        <authorList>
            <person name="Vandepol N."/>
            <person name="Liber J."/>
            <person name="Desiro A."/>
            <person name="Na H."/>
            <person name="Kennedy M."/>
            <person name="Barry K."/>
            <person name="Grigoriev I.V."/>
            <person name="Miller A.N."/>
            <person name="O'Donnell K."/>
            <person name="Stajich J.E."/>
            <person name="Bonito G."/>
        </authorList>
    </citation>
    <scope>NUCLEOTIDE SEQUENCE</scope>
    <source>
        <strain evidence="2">MES-2147</strain>
    </source>
</reference>
<comment type="caution">
    <text evidence="2">The sequence shown here is derived from an EMBL/GenBank/DDBJ whole genome shotgun (WGS) entry which is preliminary data.</text>
</comment>
<evidence type="ECO:0000313" key="3">
    <source>
        <dbReference type="Proteomes" id="UP000749646"/>
    </source>
</evidence>
<proteinExistence type="predicted"/>
<dbReference type="EMBL" id="JAAAHW010003632">
    <property type="protein sequence ID" value="KAF9982027.1"/>
    <property type="molecule type" value="Genomic_DNA"/>
</dbReference>
<evidence type="ECO:0000256" key="1">
    <source>
        <dbReference type="SAM" id="MobiDB-lite"/>
    </source>
</evidence>
<keyword evidence="3" id="KW-1185">Reference proteome</keyword>
<accession>A0A9P6M9C3</accession>
<name>A0A9P6M9C3_9FUNG</name>
<feature type="compositionally biased region" description="Low complexity" evidence="1">
    <location>
        <begin position="175"/>
        <end position="195"/>
    </location>
</feature>
<sequence>MTVSLSPALSLSSQCPSLSCSPRPIKACHGRSTSDSLLFTPPLSPTEEQLLAFLIPDIEPSELAAYLSAPTTPVLSDVSCLIGGNISVVDNRESSKTSSTHSDAEAVYPSPVCAAAAATVVALDRLDKELYSTLPCFASEPQDHTSFMIQTKKKRCSMYAFMDSEDEEDQEESSDLSSLSSSPMLSSSMSLSSLSNGPVYVMSSRNTRKRLMLEQPFFSPDDEDDYSQSYPQLFHGSSLDEMDTTSGLTNTLALDLVLV</sequence>
<feature type="compositionally biased region" description="Acidic residues" evidence="1">
    <location>
        <begin position="164"/>
        <end position="174"/>
    </location>
</feature>
<evidence type="ECO:0000313" key="2">
    <source>
        <dbReference type="EMBL" id="KAF9982027.1"/>
    </source>
</evidence>
<dbReference type="Proteomes" id="UP000749646">
    <property type="component" value="Unassembled WGS sequence"/>
</dbReference>
<protein>
    <submittedName>
        <fullName evidence="2">Uncharacterized protein</fullName>
    </submittedName>
</protein>
<dbReference type="AlphaFoldDB" id="A0A9P6M9C3"/>
<feature type="region of interest" description="Disordered" evidence="1">
    <location>
        <begin position="164"/>
        <end position="197"/>
    </location>
</feature>
<gene>
    <name evidence="2" type="ORF">BGZ65_003331</name>
</gene>
<dbReference type="OrthoDB" id="2444720at2759"/>
<organism evidence="2 3">
    <name type="scientific">Modicella reniformis</name>
    <dbReference type="NCBI Taxonomy" id="1440133"/>
    <lineage>
        <taxon>Eukaryota</taxon>
        <taxon>Fungi</taxon>
        <taxon>Fungi incertae sedis</taxon>
        <taxon>Mucoromycota</taxon>
        <taxon>Mortierellomycotina</taxon>
        <taxon>Mortierellomycetes</taxon>
        <taxon>Mortierellales</taxon>
        <taxon>Mortierellaceae</taxon>
        <taxon>Modicella</taxon>
    </lineage>
</organism>